<dbReference type="STRING" id="588932.DA69_11775"/>
<feature type="transmembrane region" description="Helical" evidence="1">
    <location>
        <begin position="34"/>
        <end position="64"/>
    </location>
</feature>
<keyword evidence="1" id="KW-0812">Transmembrane</keyword>
<protein>
    <submittedName>
        <fullName evidence="2">Uncharacterized protein</fullName>
    </submittedName>
</protein>
<proteinExistence type="predicted"/>
<evidence type="ECO:0000313" key="3">
    <source>
        <dbReference type="Proteomes" id="UP000077603"/>
    </source>
</evidence>
<keyword evidence="3" id="KW-1185">Reference proteome</keyword>
<evidence type="ECO:0000256" key="1">
    <source>
        <dbReference type="SAM" id="Phobius"/>
    </source>
</evidence>
<gene>
    <name evidence="2" type="ORF">DA69_11775</name>
</gene>
<evidence type="ECO:0000313" key="2">
    <source>
        <dbReference type="EMBL" id="ANF55362.1"/>
    </source>
</evidence>
<feature type="transmembrane region" description="Helical" evidence="1">
    <location>
        <begin position="6"/>
        <end position="27"/>
    </location>
</feature>
<dbReference type="RefSeq" id="WP_025976524.1">
    <property type="nucleotide sequence ID" value="NZ_CP015614.1"/>
</dbReference>
<name>A0A172Y881_9CAUL</name>
<dbReference type="AlphaFoldDB" id="A0A172Y881"/>
<organism evidence="2 3">
    <name type="scientific">Brevundimonas naejangsanensis</name>
    <dbReference type="NCBI Taxonomy" id="588932"/>
    <lineage>
        <taxon>Bacteria</taxon>
        <taxon>Pseudomonadati</taxon>
        <taxon>Pseudomonadota</taxon>
        <taxon>Alphaproteobacteria</taxon>
        <taxon>Caulobacterales</taxon>
        <taxon>Caulobacteraceae</taxon>
        <taxon>Brevundimonas</taxon>
    </lineage>
</organism>
<dbReference type="KEGG" id="bne:DA69_11775"/>
<dbReference type="EMBL" id="CP015614">
    <property type="protein sequence ID" value="ANF55362.1"/>
    <property type="molecule type" value="Genomic_DNA"/>
</dbReference>
<keyword evidence="1" id="KW-0472">Membrane</keyword>
<feature type="transmembrane region" description="Helical" evidence="1">
    <location>
        <begin position="95"/>
        <end position="122"/>
    </location>
</feature>
<accession>A0A172Y881</accession>
<dbReference type="Proteomes" id="UP000077603">
    <property type="component" value="Chromosome"/>
</dbReference>
<sequence>MIGRGLINRAVATFVAAGAAFVSIVALGATVYYLLLLVVIPVIAAALTALLFALIAAIVALVFVRRARGDDDDEEDAEPEGLGARALHLFQQRPVLGAVAALAGGFIFLRNPALATMVAAAFTEKSRVRRRR</sequence>
<reference evidence="2 3" key="1">
    <citation type="journal article" date="2014" name="Genome Announc.">
        <title>Genome Sequence of a Promising Hydrogen-Producing Facultative Anaerobic Bacterium, Brevundimonas naejangsanensis Strain B1.</title>
        <authorList>
            <person name="Su H."/>
            <person name="Zhang T."/>
            <person name="Bao M."/>
            <person name="Jiang Y."/>
            <person name="Wang Y."/>
            <person name="Tan T."/>
        </authorList>
    </citation>
    <scope>NUCLEOTIDE SEQUENCE [LARGE SCALE GENOMIC DNA]</scope>
    <source>
        <strain evidence="2 3">B1</strain>
    </source>
</reference>
<keyword evidence="1" id="KW-1133">Transmembrane helix</keyword>